<feature type="domain" description="Amidohydrolase 3" evidence="2">
    <location>
        <begin position="79"/>
        <end position="575"/>
    </location>
</feature>
<reference evidence="3" key="1">
    <citation type="submission" date="2018-05" db="EMBL/GenBank/DDBJ databases">
        <authorList>
            <person name="Lanie J.A."/>
            <person name="Ng W.-L."/>
            <person name="Kazmierczak K.M."/>
            <person name="Andrzejewski T.M."/>
            <person name="Davidsen T.M."/>
            <person name="Wayne K.J."/>
            <person name="Tettelin H."/>
            <person name="Glass J.I."/>
            <person name="Rusch D."/>
            <person name="Podicherti R."/>
            <person name="Tsui H.-C.T."/>
            <person name="Winkler M.E."/>
        </authorList>
    </citation>
    <scope>NUCLEOTIDE SEQUENCE</scope>
</reference>
<evidence type="ECO:0000259" key="2">
    <source>
        <dbReference type="Pfam" id="PF07969"/>
    </source>
</evidence>
<organism evidence="3">
    <name type="scientific">marine metagenome</name>
    <dbReference type="NCBI Taxonomy" id="408172"/>
    <lineage>
        <taxon>unclassified sequences</taxon>
        <taxon>metagenomes</taxon>
        <taxon>ecological metagenomes</taxon>
    </lineage>
</organism>
<dbReference type="SUPFAM" id="SSF51556">
    <property type="entry name" value="Metallo-dependent hydrolases"/>
    <property type="match status" value="1"/>
</dbReference>
<feature type="region of interest" description="Disordered" evidence="1">
    <location>
        <begin position="194"/>
        <end position="214"/>
    </location>
</feature>
<dbReference type="Gene3D" id="3.20.20.140">
    <property type="entry name" value="Metal-dependent hydrolases"/>
    <property type="match status" value="1"/>
</dbReference>
<dbReference type="CDD" id="cd01300">
    <property type="entry name" value="YtcJ_like"/>
    <property type="match status" value="1"/>
</dbReference>
<dbReference type="GO" id="GO:0016810">
    <property type="term" value="F:hydrolase activity, acting on carbon-nitrogen (but not peptide) bonds"/>
    <property type="evidence" value="ECO:0007669"/>
    <property type="project" value="InterPro"/>
</dbReference>
<gene>
    <name evidence="3" type="ORF">METZ01_LOCUS35458</name>
</gene>
<sequence length="617" mass="68634">MNRLFPLCLCLLLSSCSTEIPIDEKKSRADNADLVLLNGSVYTVNPDQPWASAIAIKDQKITYVGDDQGARNLIDTETQTVNLRGQMVLPGFHDIHVHPVESGVLYQQCVLFDIRGVANLLDKIRECALANPDDAWIVGGGWTLDNFVPTGLPDKKLLDDIVPDRPVSLKSSDGHSLWVNSKALELASIDATTRDPENGRIDRYPNSNEPSGSLQEDSAIMLVASHEPPLTSDDLVDGLKYSRDLFHSFGITGIQDALLKLDPGDGYYGLDAYNYLDNRNELNLHVVTALFWENAVPLSQQLPRFLNAREQQPDDGHVKATSIKIWQDGVIEAQTAALIEPYSDRNDEYRGDLQNPPDELNTAVIALDAANFQIHFHAIGDRAIRVSLDALERAQKANGSRDSRHHLSHIQLFDPVDVPRFADLNVVANFQPLWAIQDSYITDLTWPRLGAERSKWLYPIGTIQRTGAKVAFGSDWYVTSVNPLDGIETAVTRLDPNGLTHEPLGVDEEITLAEAIENYTINGAYVNFLDDQVGSIEVGKQADLIVLDRNLFTIPAHEINETTVIATFFEGCLVYVSSEGYKFWKDQQSIPETIFCAGSINFRREIASRKDINDGWN</sequence>
<dbReference type="PANTHER" id="PTHR22642:SF2">
    <property type="entry name" value="PROTEIN LONG AFTER FAR-RED 3"/>
    <property type="match status" value="1"/>
</dbReference>
<dbReference type="InterPro" id="IPR033932">
    <property type="entry name" value="YtcJ-like"/>
</dbReference>
<proteinExistence type="predicted"/>
<dbReference type="InterPro" id="IPR032466">
    <property type="entry name" value="Metal_Hydrolase"/>
</dbReference>
<name>A0A381QUH8_9ZZZZ</name>
<accession>A0A381QUH8</accession>
<feature type="compositionally biased region" description="Basic and acidic residues" evidence="1">
    <location>
        <begin position="194"/>
        <end position="203"/>
    </location>
</feature>
<dbReference type="PANTHER" id="PTHR22642">
    <property type="entry name" value="IMIDAZOLONEPROPIONASE"/>
    <property type="match status" value="1"/>
</dbReference>
<evidence type="ECO:0000313" key="3">
    <source>
        <dbReference type="EMBL" id="SUZ82604.1"/>
    </source>
</evidence>
<protein>
    <recommendedName>
        <fullName evidence="2">Amidohydrolase 3 domain-containing protein</fullName>
    </recommendedName>
</protein>
<dbReference type="Gene3D" id="3.10.310.70">
    <property type="match status" value="1"/>
</dbReference>
<dbReference type="PROSITE" id="PS51257">
    <property type="entry name" value="PROKAR_LIPOPROTEIN"/>
    <property type="match status" value="1"/>
</dbReference>
<dbReference type="SUPFAM" id="SSF51338">
    <property type="entry name" value="Composite domain of metallo-dependent hydrolases"/>
    <property type="match status" value="1"/>
</dbReference>
<dbReference type="Pfam" id="PF07969">
    <property type="entry name" value="Amidohydro_3"/>
    <property type="match status" value="1"/>
</dbReference>
<dbReference type="AlphaFoldDB" id="A0A381QUH8"/>
<dbReference type="InterPro" id="IPR011059">
    <property type="entry name" value="Metal-dep_hydrolase_composite"/>
</dbReference>
<dbReference type="Gene3D" id="2.30.40.10">
    <property type="entry name" value="Urease, subunit C, domain 1"/>
    <property type="match status" value="1"/>
</dbReference>
<evidence type="ECO:0000256" key="1">
    <source>
        <dbReference type="SAM" id="MobiDB-lite"/>
    </source>
</evidence>
<dbReference type="InterPro" id="IPR013108">
    <property type="entry name" value="Amidohydro_3"/>
</dbReference>
<feature type="compositionally biased region" description="Polar residues" evidence="1">
    <location>
        <begin position="205"/>
        <end position="214"/>
    </location>
</feature>
<dbReference type="EMBL" id="UINC01001515">
    <property type="protein sequence ID" value="SUZ82604.1"/>
    <property type="molecule type" value="Genomic_DNA"/>
</dbReference>